<evidence type="ECO:0000313" key="3">
    <source>
        <dbReference type="EMBL" id="MDM9630507.1"/>
    </source>
</evidence>
<accession>A0ABT7WC62</accession>
<dbReference type="InterPro" id="IPR029058">
    <property type="entry name" value="AB_hydrolase_fold"/>
</dbReference>
<organism evidence="3 4">
    <name type="scientific">Robiginitalea aurantiaca</name>
    <dbReference type="NCBI Taxonomy" id="3056915"/>
    <lineage>
        <taxon>Bacteria</taxon>
        <taxon>Pseudomonadati</taxon>
        <taxon>Bacteroidota</taxon>
        <taxon>Flavobacteriia</taxon>
        <taxon>Flavobacteriales</taxon>
        <taxon>Flavobacteriaceae</taxon>
        <taxon>Robiginitalea</taxon>
    </lineage>
</organism>
<evidence type="ECO:0000259" key="2">
    <source>
        <dbReference type="Pfam" id="PF00561"/>
    </source>
</evidence>
<dbReference type="Gene3D" id="3.40.50.1820">
    <property type="entry name" value="alpha/beta hydrolase"/>
    <property type="match status" value="1"/>
</dbReference>
<dbReference type="PANTHER" id="PTHR46118:SF4">
    <property type="entry name" value="PROTEIN ABHD11"/>
    <property type="match status" value="1"/>
</dbReference>
<comment type="caution">
    <text evidence="3">The sequence shown here is derived from an EMBL/GenBank/DDBJ whole genome shotgun (WGS) entry which is preliminary data.</text>
</comment>
<name>A0ABT7WC62_9FLAO</name>
<gene>
    <name evidence="3" type="ORF">QU605_03450</name>
</gene>
<dbReference type="InterPro" id="IPR000073">
    <property type="entry name" value="AB_hydrolase_1"/>
</dbReference>
<evidence type="ECO:0000256" key="1">
    <source>
        <dbReference type="ARBA" id="ARBA00022801"/>
    </source>
</evidence>
<dbReference type="Pfam" id="PF00561">
    <property type="entry name" value="Abhydrolase_1"/>
    <property type="match status" value="1"/>
</dbReference>
<dbReference type="RefSeq" id="WP_289723861.1">
    <property type="nucleotide sequence ID" value="NZ_JAUDUY010000001.1"/>
</dbReference>
<sequence>MELLHSNVLGQGDPLIVLHGFLGMSDNWKTLGKKYAANGYEVHLIDQRNHGRSFWSEDFDYSAMAADLLQYMDSKNLDRPIILGHSMGGKTAMHLACSNPDRVSKLLVADIAPREYPPHHEYILRALEALPLDQLKSRSEADEALSETIENWGIRQFLLKNLYWKAPGELGLRINLAVLKNKMKEIGEPLGEGFRYKGPTAFIRGGASDYVSDSDRLLILQHFPRAVVITLEGAGHWLHAEQPEAFLRESLNFMKS</sequence>
<keyword evidence="1 3" id="KW-0378">Hydrolase</keyword>
<dbReference type="PRINTS" id="PR00111">
    <property type="entry name" value="ABHYDROLASE"/>
</dbReference>
<reference evidence="3" key="1">
    <citation type="submission" date="2023-06" db="EMBL/GenBank/DDBJ databases">
        <title>Robiginitalea aurantiacus sp. nov. and Algoriphagus sediminis sp. nov., isolated from coastal sediment.</title>
        <authorList>
            <person name="Zhou Z.Y."/>
            <person name="An J."/>
            <person name="Jia Y.W."/>
            <person name="Du Z.J."/>
        </authorList>
    </citation>
    <scope>NUCLEOTIDE SEQUENCE</scope>
    <source>
        <strain evidence="3">M39</strain>
    </source>
</reference>
<dbReference type="PANTHER" id="PTHR46118">
    <property type="entry name" value="PROTEIN ABHD11"/>
    <property type="match status" value="1"/>
</dbReference>
<protein>
    <submittedName>
        <fullName evidence="3">Alpha/beta fold hydrolase</fullName>
    </submittedName>
</protein>
<dbReference type="GO" id="GO:0016787">
    <property type="term" value="F:hydrolase activity"/>
    <property type="evidence" value="ECO:0007669"/>
    <property type="project" value="UniProtKB-KW"/>
</dbReference>
<dbReference type="Proteomes" id="UP001174839">
    <property type="component" value="Unassembled WGS sequence"/>
</dbReference>
<feature type="domain" description="AB hydrolase-1" evidence="2">
    <location>
        <begin position="14"/>
        <end position="133"/>
    </location>
</feature>
<dbReference type="EMBL" id="JAUDUY010000001">
    <property type="protein sequence ID" value="MDM9630507.1"/>
    <property type="molecule type" value="Genomic_DNA"/>
</dbReference>
<dbReference type="PRINTS" id="PR00412">
    <property type="entry name" value="EPOXHYDRLASE"/>
</dbReference>
<evidence type="ECO:0000313" key="4">
    <source>
        <dbReference type="Proteomes" id="UP001174839"/>
    </source>
</evidence>
<dbReference type="SUPFAM" id="SSF53474">
    <property type="entry name" value="alpha/beta-Hydrolases"/>
    <property type="match status" value="1"/>
</dbReference>
<proteinExistence type="predicted"/>
<dbReference type="InterPro" id="IPR000639">
    <property type="entry name" value="Epox_hydrolase-like"/>
</dbReference>
<keyword evidence="4" id="KW-1185">Reference proteome</keyword>